<protein>
    <submittedName>
        <fullName evidence="3">Uncharacterized protein</fullName>
    </submittedName>
</protein>
<evidence type="ECO:0000313" key="4">
    <source>
        <dbReference type="Proteomes" id="UP000230233"/>
    </source>
</evidence>
<evidence type="ECO:0000256" key="2">
    <source>
        <dbReference type="SAM" id="SignalP"/>
    </source>
</evidence>
<feature type="region of interest" description="Disordered" evidence="1">
    <location>
        <begin position="18"/>
        <end position="129"/>
    </location>
</feature>
<dbReference type="Proteomes" id="UP000230233">
    <property type="component" value="Chromosome III"/>
</dbReference>
<keyword evidence="4" id="KW-1185">Reference proteome</keyword>
<feature type="signal peptide" evidence="2">
    <location>
        <begin position="1"/>
        <end position="16"/>
    </location>
</feature>
<keyword evidence="2" id="KW-0732">Signal</keyword>
<feature type="region of interest" description="Disordered" evidence="1">
    <location>
        <begin position="193"/>
        <end position="262"/>
    </location>
</feature>
<name>A0A2G5UE34_9PELO</name>
<evidence type="ECO:0000313" key="3">
    <source>
        <dbReference type="EMBL" id="PIC37800.1"/>
    </source>
</evidence>
<comment type="caution">
    <text evidence="3">The sequence shown here is derived from an EMBL/GenBank/DDBJ whole genome shotgun (WGS) entry which is preliminary data.</text>
</comment>
<sequence length="262" mass="29499">MILFSMSLCFIVLCSKKKSEKDSKVLPSDENSYGGVKSDKKNKKKKNKVEPKTEDPNNVQKVPDENEKLKSGEKSKSKSKKLKTRTTQEADSSSRKKKKSTISKATTGEVQNEVKANTPSGKTQNIGLDGDVIPAELCGKMDKTIVEVDNPAIHDRVQRVAESDLIFDPKVIKYQGNVDNEKNKSEIEALEKEMEAACAQHEKRNRNPNKKSEDSKESLENVPADRRVKMKPEACLLFETKEQQTEEDEIQKADENDKKKAE</sequence>
<evidence type="ECO:0000256" key="1">
    <source>
        <dbReference type="SAM" id="MobiDB-lite"/>
    </source>
</evidence>
<feature type="compositionally biased region" description="Basic and acidic residues" evidence="1">
    <location>
        <begin position="62"/>
        <end position="76"/>
    </location>
</feature>
<feature type="compositionally biased region" description="Basic and acidic residues" evidence="1">
    <location>
        <begin position="210"/>
        <end position="232"/>
    </location>
</feature>
<dbReference type="EMBL" id="PDUG01000003">
    <property type="protein sequence ID" value="PIC37800.1"/>
    <property type="molecule type" value="Genomic_DNA"/>
</dbReference>
<accession>A0A2G5UE34</accession>
<organism evidence="3 4">
    <name type="scientific">Caenorhabditis nigoni</name>
    <dbReference type="NCBI Taxonomy" id="1611254"/>
    <lineage>
        <taxon>Eukaryota</taxon>
        <taxon>Metazoa</taxon>
        <taxon>Ecdysozoa</taxon>
        <taxon>Nematoda</taxon>
        <taxon>Chromadorea</taxon>
        <taxon>Rhabditida</taxon>
        <taxon>Rhabditina</taxon>
        <taxon>Rhabditomorpha</taxon>
        <taxon>Rhabditoidea</taxon>
        <taxon>Rhabditidae</taxon>
        <taxon>Peloderinae</taxon>
        <taxon>Caenorhabditis</taxon>
    </lineage>
</organism>
<dbReference type="AlphaFoldDB" id="A0A2G5UE34"/>
<gene>
    <name evidence="3" type="primary">Cnig_chr_III.g10013</name>
    <name evidence="3" type="ORF">B9Z55_010013</name>
</gene>
<feature type="compositionally biased region" description="Basic and acidic residues" evidence="1">
    <location>
        <begin position="239"/>
        <end position="262"/>
    </location>
</feature>
<feature type="compositionally biased region" description="Polar residues" evidence="1">
    <location>
        <begin position="105"/>
        <end position="126"/>
    </location>
</feature>
<reference evidence="4" key="1">
    <citation type="submission" date="2017-10" db="EMBL/GenBank/DDBJ databases">
        <title>Rapid genome shrinkage in a self-fertile nematode reveals novel sperm competition proteins.</title>
        <authorList>
            <person name="Yin D."/>
            <person name="Schwarz E.M."/>
            <person name="Thomas C.G."/>
            <person name="Felde R.L."/>
            <person name="Korf I.F."/>
            <person name="Cutter A.D."/>
            <person name="Schartner C.M."/>
            <person name="Ralston E.J."/>
            <person name="Meyer B.J."/>
            <person name="Haag E.S."/>
        </authorList>
    </citation>
    <scope>NUCLEOTIDE SEQUENCE [LARGE SCALE GENOMIC DNA]</scope>
    <source>
        <strain evidence="4">JU1422</strain>
    </source>
</reference>
<proteinExistence type="predicted"/>
<dbReference type="OrthoDB" id="5877392at2759"/>
<feature type="chain" id="PRO_5013667229" evidence="2">
    <location>
        <begin position="17"/>
        <end position="262"/>
    </location>
</feature>